<feature type="region of interest" description="Disordered" evidence="1">
    <location>
        <begin position="1"/>
        <end position="28"/>
    </location>
</feature>
<dbReference type="AlphaFoldDB" id="A0A0A8ZUC1"/>
<evidence type="ECO:0000256" key="1">
    <source>
        <dbReference type="SAM" id="MobiDB-lite"/>
    </source>
</evidence>
<organism evidence="2">
    <name type="scientific">Arundo donax</name>
    <name type="common">Giant reed</name>
    <name type="synonym">Donax arundinaceus</name>
    <dbReference type="NCBI Taxonomy" id="35708"/>
    <lineage>
        <taxon>Eukaryota</taxon>
        <taxon>Viridiplantae</taxon>
        <taxon>Streptophyta</taxon>
        <taxon>Embryophyta</taxon>
        <taxon>Tracheophyta</taxon>
        <taxon>Spermatophyta</taxon>
        <taxon>Magnoliopsida</taxon>
        <taxon>Liliopsida</taxon>
        <taxon>Poales</taxon>
        <taxon>Poaceae</taxon>
        <taxon>PACMAD clade</taxon>
        <taxon>Arundinoideae</taxon>
        <taxon>Arundineae</taxon>
        <taxon>Arundo</taxon>
    </lineage>
</organism>
<sequence length="28" mass="3305">MIVQNSVRNLGLQKQSHKQVQKKTRKIN</sequence>
<feature type="compositionally biased region" description="Polar residues" evidence="1">
    <location>
        <begin position="1"/>
        <end position="14"/>
    </location>
</feature>
<evidence type="ECO:0000313" key="2">
    <source>
        <dbReference type="EMBL" id="JAD40370.1"/>
    </source>
</evidence>
<protein>
    <submittedName>
        <fullName evidence="2">Uncharacterized protein</fullName>
    </submittedName>
</protein>
<reference evidence="2" key="1">
    <citation type="submission" date="2014-09" db="EMBL/GenBank/DDBJ databases">
        <authorList>
            <person name="Magalhaes I.L.F."/>
            <person name="Oliveira U."/>
            <person name="Santos F.R."/>
            <person name="Vidigal T.H.D.A."/>
            <person name="Brescovit A.D."/>
            <person name="Santos A.J."/>
        </authorList>
    </citation>
    <scope>NUCLEOTIDE SEQUENCE</scope>
    <source>
        <tissue evidence="2">Shoot tissue taken approximately 20 cm above the soil surface</tissue>
    </source>
</reference>
<proteinExistence type="predicted"/>
<reference evidence="2" key="2">
    <citation type="journal article" date="2015" name="Data Brief">
        <title>Shoot transcriptome of the giant reed, Arundo donax.</title>
        <authorList>
            <person name="Barrero R.A."/>
            <person name="Guerrero F.D."/>
            <person name="Moolhuijzen P."/>
            <person name="Goolsby J.A."/>
            <person name="Tidwell J."/>
            <person name="Bellgard S.E."/>
            <person name="Bellgard M.I."/>
        </authorList>
    </citation>
    <scope>NUCLEOTIDE SEQUENCE</scope>
    <source>
        <tissue evidence="2">Shoot tissue taken approximately 20 cm above the soil surface</tissue>
    </source>
</reference>
<accession>A0A0A8ZUC1</accession>
<name>A0A0A8ZUC1_ARUDO</name>
<dbReference type="EMBL" id="GBRH01257525">
    <property type="protein sequence ID" value="JAD40370.1"/>
    <property type="molecule type" value="Transcribed_RNA"/>
</dbReference>
<feature type="compositionally biased region" description="Basic residues" evidence="1">
    <location>
        <begin position="15"/>
        <end position="28"/>
    </location>
</feature>